<reference evidence="2 3" key="1">
    <citation type="submission" date="2019-09" db="EMBL/GenBank/DDBJ databases">
        <authorList>
            <consortium name="DOE Joint Genome Institute"/>
            <person name="Mondo S.J."/>
            <person name="Navarro-Mendoza M.I."/>
            <person name="Perez-Arques C."/>
            <person name="Panchal S."/>
            <person name="Nicolas F.E."/>
            <person name="Ganguly P."/>
            <person name="Pangilinan J."/>
            <person name="Grigoriev I."/>
            <person name="Heitman J."/>
            <person name="Sanya K."/>
            <person name="Garre V."/>
        </authorList>
    </citation>
    <scope>NUCLEOTIDE SEQUENCE [LARGE SCALE GENOMIC DNA]</scope>
    <source>
        <strain evidence="2 3">MU402</strain>
    </source>
</reference>
<dbReference type="AlphaFoldDB" id="A0A8H4F168"/>
<protein>
    <submittedName>
        <fullName evidence="2">Uncharacterized protein</fullName>
    </submittedName>
</protein>
<sequence length="249" mass="29411">MCHALSFSFYLTAMPITRKEKQLLDSQREIEWIKRQIEQIEQEERANQEAHKYVIPQDATEEHVTESIQETKAKIDELKSEYDMLCQFNKSKEALAKAVDHQHFTLSALYPRQSDHESMEIKKATEEQINTRDEHVVQFMKTLKKLNKRQKELTEIQQKIMRQHEKNKDISAKVDTLRSNKRKQNANPEATELLQAMNAKRDQISLIRGVLNVSITIARVKRNNLTLFYYYKRVSYWKVVLLGMKMNVG</sequence>
<keyword evidence="1" id="KW-0175">Coiled coil</keyword>
<proteinExistence type="predicted"/>
<evidence type="ECO:0000313" key="2">
    <source>
        <dbReference type="EMBL" id="KAF1800298.1"/>
    </source>
</evidence>
<dbReference type="Proteomes" id="UP000469890">
    <property type="component" value="Unassembled WGS sequence"/>
</dbReference>
<feature type="coiled-coil region" evidence="1">
    <location>
        <begin position="23"/>
        <end position="81"/>
    </location>
</feature>
<evidence type="ECO:0000256" key="1">
    <source>
        <dbReference type="SAM" id="Coils"/>
    </source>
</evidence>
<accession>A0A8H4F168</accession>
<dbReference type="EMBL" id="JAAECE010000006">
    <property type="protein sequence ID" value="KAF1800298.1"/>
    <property type="molecule type" value="Genomic_DNA"/>
</dbReference>
<evidence type="ECO:0000313" key="3">
    <source>
        <dbReference type="Proteomes" id="UP000469890"/>
    </source>
</evidence>
<name>A0A8H4F168_MUCCL</name>
<organism evidence="2 3">
    <name type="scientific">Mucor circinelloides f. lusitanicus</name>
    <name type="common">Mucor racemosus var. lusitanicus</name>
    <dbReference type="NCBI Taxonomy" id="29924"/>
    <lineage>
        <taxon>Eukaryota</taxon>
        <taxon>Fungi</taxon>
        <taxon>Fungi incertae sedis</taxon>
        <taxon>Mucoromycota</taxon>
        <taxon>Mucoromycotina</taxon>
        <taxon>Mucoromycetes</taxon>
        <taxon>Mucorales</taxon>
        <taxon>Mucorineae</taxon>
        <taxon>Mucoraceae</taxon>
        <taxon>Mucor</taxon>
    </lineage>
</organism>
<comment type="caution">
    <text evidence="2">The sequence shown here is derived from an EMBL/GenBank/DDBJ whole genome shotgun (WGS) entry which is preliminary data.</text>
</comment>
<gene>
    <name evidence="2" type="ORF">FB192DRAFT_1147027</name>
</gene>